<feature type="domain" description="Lipid/polyisoprenoid-binding YceI-like" evidence="2">
    <location>
        <begin position="27"/>
        <end position="184"/>
    </location>
</feature>
<keyword evidence="1" id="KW-0732">Signal</keyword>
<organism evidence="3 4">
    <name type="scientific">Luteimonas colneyensis</name>
    <dbReference type="NCBI Taxonomy" id="2762230"/>
    <lineage>
        <taxon>Bacteria</taxon>
        <taxon>Pseudomonadati</taxon>
        <taxon>Pseudomonadota</taxon>
        <taxon>Gammaproteobacteria</taxon>
        <taxon>Lysobacterales</taxon>
        <taxon>Lysobacteraceae</taxon>
        <taxon>Luteimonas</taxon>
    </lineage>
</organism>
<protein>
    <submittedName>
        <fullName evidence="3">YceI family protein</fullName>
    </submittedName>
</protein>
<dbReference type="SMART" id="SM00867">
    <property type="entry name" value="YceI"/>
    <property type="match status" value="1"/>
</dbReference>
<dbReference type="RefSeq" id="WP_191729413.1">
    <property type="nucleotide sequence ID" value="NZ_JACSQJ010000004.1"/>
</dbReference>
<comment type="caution">
    <text evidence="3">The sequence shown here is derived from an EMBL/GenBank/DDBJ whole genome shotgun (WGS) entry which is preliminary data.</text>
</comment>
<sequence>MTIRNRILPLALAGTLAVFAAPATAADYVQASGALSFASEYQGETFVGLFPDFQATLSFDPAAPQDAKLDVTIPLASADTKNGDRDGTLKTAEFFNVAKFATARYTASGFRSAGGDQYVADGTLELRGVKKPVSLAITWTPGERPVLQGKATVKRLDFGVGAGDWGDVSIIPNDVAVSTRVTFKPAP</sequence>
<dbReference type="PANTHER" id="PTHR34406:SF1">
    <property type="entry name" value="PROTEIN YCEI"/>
    <property type="match status" value="1"/>
</dbReference>
<evidence type="ECO:0000313" key="3">
    <source>
        <dbReference type="EMBL" id="MBD7988218.1"/>
    </source>
</evidence>
<dbReference type="SUPFAM" id="SSF101874">
    <property type="entry name" value="YceI-like"/>
    <property type="match status" value="1"/>
</dbReference>
<keyword evidence="4" id="KW-1185">Reference proteome</keyword>
<name>A0ABR8UJL9_9GAMM</name>
<feature type="chain" id="PRO_5045793365" evidence="1">
    <location>
        <begin position="26"/>
        <end position="187"/>
    </location>
</feature>
<proteinExistence type="predicted"/>
<evidence type="ECO:0000259" key="2">
    <source>
        <dbReference type="SMART" id="SM00867"/>
    </source>
</evidence>
<dbReference type="Pfam" id="PF04264">
    <property type="entry name" value="YceI"/>
    <property type="match status" value="1"/>
</dbReference>
<dbReference type="PANTHER" id="PTHR34406">
    <property type="entry name" value="PROTEIN YCEI"/>
    <property type="match status" value="1"/>
</dbReference>
<dbReference type="InterPro" id="IPR007372">
    <property type="entry name" value="Lipid/polyisoprenoid-bd_YceI"/>
</dbReference>
<feature type="signal peptide" evidence="1">
    <location>
        <begin position="1"/>
        <end position="25"/>
    </location>
</feature>
<dbReference type="InterPro" id="IPR036761">
    <property type="entry name" value="TTHA0802/YceI-like_sf"/>
</dbReference>
<accession>A0ABR8UJL9</accession>
<evidence type="ECO:0000256" key="1">
    <source>
        <dbReference type="SAM" id="SignalP"/>
    </source>
</evidence>
<gene>
    <name evidence="3" type="ORF">H9645_09265</name>
</gene>
<evidence type="ECO:0000313" key="4">
    <source>
        <dbReference type="Proteomes" id="UP000647183"/>
    </source>
</evidence>
<dbReference type="EMBL" id="JACSQJ010000004">
    <property type="protein sequence ID" value="MBD7988218.1"/>
    <property type="molecule type" value="Genomic_DNA"/>
</dbReference>
<dbReference type="Proteomes" id="UP000647183">
    <property type="component" value="Unassembled WGS sequence"/>
</dbReference>
<reference evidence="3 4" key="1">
    <citation type="submission" date="2020-08" db="EMBL/GenBank/DDBJ databases">
        <title>A Genomic Blueprint of the Chicken Gut Microbiome.</title>
        <authorList>
            <person name="Gilroy R."/>
            <person name="Ravi A."/>
            <person name="Getino M."/>
            <person name="Pursley I."/>
            <person name="Horton D.L."/>
            <person name="Alikhan N.-F."/>
            <person name="Baker D."/>
            <person name="Gharbi K."/>
            <person name="Hall N."/>
            <person name="Watson M."/>
            <person name="Adriaenssens E.M."/>
            <person name="Foster-Nyarko E."/>
            <person name="Jarju S."/>
            <person name="Secka A."/>
            <person name="Antonio M."/>
            <person name="Oren A."/>
            <person name="Chaudhuri R."/>
            <person name="La Ragione R.M."/>
            <person name="Hildebrand F."/>
            <person name="Pallen M.J."/>
        </authorList>
    </citation>
    <scope>NUCLEOTIDE SEQUENCE [LARGE SCALE GENOMIC DNA]</scope>
    <source>
        <strain evidence="3 4">Sa2BVA3</strain>
    </source>
</reference>
<dbReference type="Gene3D" id="2.40.128.110">
    <property type="entry name" value="Lipid/polyisoprenoid-binding, YceI-like"/>
    <property type="match status" value="1"/>
</dbReference>